<dbReference type="EMBL" id="KB206860">
    <property type="protein sequence ID" value="ELP87363.1"/>
    <property type="molecule type" value="Genomic_DNA"/>
</dbReference>
<name>A0A0A1U3R2_ENTIV</name>
<evidence type="ECO:0000313" key="1">
    <source>
        <dbReference type="EMBL" id="ELP87363.1"/>
    </source>
</evidence>
<protein>
    <recommendedName>
        <fullName evidence="3">TLDc domain-containing protein</fullName>
    </recommendedName>
</protein>
<organism evidence="1 2">
    <name type="scientific">Entamoeba invadens IP1</name>
    <dbReference type="NCBI Taxonomy" id="370355"/>
    <lineage>
        <taxon>Eukaryota</taxon>
        <taxon>Amoebozoa</taxon>
        <taxon>Evosea</taxon>
        <taxon>Archamoebae</taxon>
        <taxon>Mastigamoebida</taxon>
        <taxon>Entamoebidae</taxon>
        <taxon>Entamoeba</taxon>
    </lineage>
</organism>
<proteinExistence type="predicted"/>
<reference evidence="1 2" key="1">
    <citation type="submission" date="2012-10" db="EMBL/GenBank/DDBJ databases">
        <authorList>
            <person name="Zafar N."/>
            <person name="Inman J."/>
            <person name="Hall N."/>
            <person name="Lorenzi H."/>
            <person name="Caler E."/>
        </authorList>
    </citation>
    <scope>NUCLEOTIDE SEQUENCE [LARGE SCALE GENOMIC DNA]</scope>
    <source>
        <strain evidence="1 2">IP1</strain>
    </source>
</reference>
<evidence type="ECO:0000313" key="2">
    <source>
        <dbReference type="Proteomes" id="UP000014680"/>
    </source>
</evidence>
<dbReference type="Proteomes" id="UP000014680">
    <property type="component" value="Unassembled WGS sequence"/>
</dbReference>
<gene>
    <name evidence="1" type="ORF">EIN_096200</name>
</gene>
<sequence length="335" mass="38810">MKTTHINNDIQELSCDINSLLDSIKKKQASYVKKYTIQLFGRKTNEDVDEAITRVEGLYDQITEVETRRKELVELGEALSSICFEITEVTKKLVSGLKKDKQVLDTTTNSLVENMLKLEEEKYNQIVSSKQHSLALVTAQHNKKKTQIESQKIRIQPTTTQKVPEIVYKWIGCEHMKAIFDSEVDGWNNKQRSIKHICKNRGNLVFIVTGKNGNQVGAALSYTPIDEYDHCERVRLRDKYGIYTGIKFILHIKGRLNYYASHDREMYFVQFDEYSFRIGHNQAVSCDKNSCRFRYESDSKLKLDEETFDVARVVIYQANFVSPWTDRGPLLPLSK</sequence>
<dbReference type="RefSeq" id="XP_004254134.1">
    <property type="nucleotide sequence ID" value="XM_004254086.1"/>
</dbReference>
<dbReference type="VEuPathDB" id="AmoebaDB:EIN_096200"/>
<accession>A0A0A1U3R2</accession>
<evidence type="ECO:0008006" key="3">
    <source>
        <dbReference type="Google" id="ProtNLM"/>
    </source>
</evidence>
<keyword evidence="2" id="KW-1185">Reference proteome</keyword>
<dbReference type="GeneID" id="14886299"/>
<dbReference type="KEGG" id="eiv:EIN_096200"/>
<dbReference type="AlphaFoldDB" id="A0A0A1U3R2"/>